<evidence type="ECO:0000259" key="7">
    <source>
        <dbReference type="Pfam" id="PF01266"/>
    </source>
</evidence>
<dbReference type="PANTHER" id="PTHR11530:SF11">
    <property type="entry name" value="D-ASPARTATE OXIDASE"/>
    <property type="match status" value="1"/>
</dbReference>
<keyword evidence="9" id="KW-1185">Reference proteome</keyword>
<dbReference type="GO" id="GO:0003884">
    <property type="term" value="F:D-amino-acid oxidase activity"/>
    <property type="evidence" value="ECO:0007669"/>
    <property type="project" value="InterPro"/>
</dbReference>
<dbReference type="InterPro" id="IPR023209">
    <property type="entry name" value="DAO"/>
</dbReference>
<dbReference type="GO" id="GO:0005737">
    <property type="term" value="C:cytoplasm"/>
    <property type="evidence" value="ECO:0007669"/>
    <property type="project" value="TreeGrafter"/>
</dbReference>
<dbReference type="Proteomes" id="UP000007431">
    <property type="component" value="Unassembled WGS sequence"/>
</dbReference>
<dbReference type="Gene3D" id="3.40.50.720">
    <property type="entry name" value="NAD(P)-binding Rossmann-like Domain"/>
    <property type="match status" value="1"/>
</dbReference>
<dbReference type="SUPFAM" id="SSF51971">
    <property type="entry name" value="Nucleotide-binding domain"/>
    <property type="match status" value="1"/>
</dbReference>
<dbReference type="VEuPathDB" id="FungiDB:SCHCODRAFT_02624620"/>
<dbReference type="PIRSF" id="PIRSF000189">
    <property type="entry name" value="D-aa_oxidase"/>
    <property type="match status" value="1"/>
</dbReference>
<keyword evidence="3" id="KW-0285">Flavoprotein</keyword>
<feature type="domain" description="FAD dependent oxidoreductase" evidence="7">
    <location>
        <begin position="8"/>
        <end position="360"/>
    </location>
</feature>
<evidence type="ECO:0000256" key="3">
    <source>
        <dbReference type="ARBA" id="ARBA00022630"/>
    </source>
</evidence>
<name>D8PLW7_SCHCM</name>
<dbReference type="SUPFAM" id="SSF54373">
    <property type="entry name" value="FAD-linked reductases, C-terminal domain"/>
    <property type="match status" value="1"/>
</dbReference>
<dbReference type="FunCoup" id="D8PLW7">
    <property type="interactions" value="54"/>
</dbReference>
<feature type="binding site" evidence="6">
    <location>
        <position position="168"/>
    </location>
    <ligand>
        <name>FAD</name>
        <dbReference type="ChEBI" id="CHEBI:57692"/>
    </ligand>
</feature>
<keyword evidence="5" id="KW-0560">Oxidoreductase</keyword>
<evidence type="ECO:0000313" key="9">
    <source>
        <dbReference type="Proteomes" id="UP000007431"/>
    </source>
</evidence>
<dbReference type="HOGENOM" id="CLU_034311_1_1_1"/>
<organism evidence="9">
    <name type="scientific">Schizophyllum commune (strain H4-8 / FGSC 9210)</name>
    <name type="common">Split gill fungus</name>
    <dbReference type="NCBI Taxonomy" id="578458"/>
    <lineage>
        <taxon>Eukaryota</taxon>
        <taxon>Fungi</taxon>
        <taxon>Dikarya</taxon>
        <taxon>Basidiomycota</taxon>
        <taxon>Agaricomycotina</taxon>
        <taxon>Agaricomycetes</taxon>
        <taxon>Agaricomycetidae</taxon>
        <taxon>Agaricales</taxon>
        <taxon>Schizophyllaceae</taxon>
        <taxon>Schizophyllum</taxon>
    </lineage>
</organism>
<proteinExistence type="inferred from homology"/>
<dbReference type="Gene3D" id="3.30.9.10">
    <property type="entry name" value="D-Amino Acid Oxidase, subunit A, domain 2"/>
    <property type="match status" value="1"/>
</dbReference>
<dbReference type="Pfam" id="PF01266">
    <property type="entry name" value="DAO"/>
    <property type="match status" value="1"/>
</dbReference>
<dbReference type="eggNOG" id="KOG3923">
    <property type="taxonomic scope" value="Eukaryota"/>
</dbReference>
<dbReference type="EMBL" id="GL377302">
    <property type="protein sequence ID" value="EFJ02060.1"/>
    <property type="molecule type" value="Genomic_DNA"/>
</dbReference>
<dbReference type="STRING" id="578458.D8PLW7"/>
<evidence type="ECO:0000256" key="2">
    <source>
        <dbReference type="ARBA" id="ARBA00006730"/>
    </source>
</evidence>
<comment type="cofactor">
    <cofactor evidence="1 6">
        <name>FAD</name>
        <dbReference type="ChEBI" id="CHEBI:57692"/>
    </cofactor>
</comment>
<evidence type="ECO:0000256" key="1">
    <source>
        <dbReference type="ARBA" id="ARBA00001974"/>
    </source>
</evidence>
<keyword evidence="4 6" id="KW-0274">FAD</keyword>
<dbReference type="GO" id="GO:0019478">
    <property type="term" value="P:D-amino acid catabolic process"/>
    <property type="evidence" value="ECO:0007669"/>
    <property type="project" value="TreeGrafter"/>
</dbReference>
<evidence type="ECO:0000256" key="6">
    <source>
        <dbReference type="PIRSR" id="PIRSR000189-1"/>
    </source>
</evidence>
<dbReference type="GO" id="GO:0071949">
    <property type="term" value="F:FAD binding"/>
    <property type="evidence" value="ECO:0007669"/>
    <property type="project" value="InterPro"/>
</dbReference>
<dbReference type="InParanoid" id="D8PLW7"/>
<dbReference type="AlphaFoldDB" id="D8PLW7"/>
<accession>D8PLW7</accession>
<protein>
    <recommendedName>
        <fullName evidence="7">FAD dependent oxidoreductase domain-containing protein</fullName>
    </recommendedName>
</protein>
<gene>
    <name evidence="8" type="ORF">SCHCODRAFT_231038</name>
</gene>
<feature type="binding site" evidence="6">
    <location>
        <begin position="49"/>
        <end position="50"/>
    </location>
    <ligand>
        <name>FAD</name>
        <dbReference type="ChEBI" id="CHEBI:57692"/>
    </ligand>
</feature>
<feature type="binding site" evidence="6">
    <location>
        <position position="314"/>
    </location>
    <ligand>
        <name>D-dopa</name>
        <dbReference type="ChEBI" id="CHEBI:149689"/>
    </ligand>
</feature>
<sequence length="368" mass="39255">MASTRKNVVVIGAGVTGLTTAISLQEQGDYDVTVLADTFPSDPKSVNYTSHWAGAILLNGLSGVDGARNQLMIDVEKESFDVHWKAATTDPDVRGYRRLPATIYLSAPLPDSNPITKFPDAILPPDALPSGVSHGISFTTLTIDPPLYLNYLSTRFIAAGGTFARGSVAHINVLLEGGANIFRGQPAEAPAAIVNCAGLGARVLGGVEDEKVYPVRGQSVRIHAPWVKEAIMSSGGSGEEHTGIFPRASGDVYLVGTKHVDDWYPAPRPEIARGILERTFAICPEIAPPEVRAARTPTLDDVLPLIVEEGVGRRPARKAGLRIETEWFESPKGGKVPVVHNYGHAGSGYECSWGSARRVVAELSKAFA</sequence>
<comment type="similarity">
    <text evidence="2">Belongs to the DAMOX/DASOX family.</text>
</comment>
<dbReference type="OMA" id="DECIHTY"/>
<dbReference type="PROSITE" id="PS00677">
    <property type="entry name" value="DAO"/>
    <property type="match status" value="1"/>
</dbReference>
<dbReference type="PANTHER" id="PTHR11530">
    <property type="entry name" value="D-AMINO ACID OXIDASE"/>
    <property type="match status" value="1"/>
</dbReference>
<dbReference type="InterPro" id="IPR006181">
    <property type="entry name" value="D-amino_acid_oxidase_CS"/>
</dbReference>
<feature type="binding site" evidence="6">
    <location>
        <position position="346"/>
    </location>
    <ligand>
        <name>D-dopa</name>
        <dbReference type="ChEBI" id="CHEBI:149689"/>
    </ligand>
</feature>
<evidence type="ECO:0000256" key="4">
    <source>
        <dbReference type="ARBA" id="ARBA00022827"/>
    </source>
</evidence>
<evidence type="ECO:0000313" key="8">
    <source>
        <dbReference type="EMBL" id="EFJ02060.1"/>
    </source>
</evidence>
<dbReference type="InterPro" id="IPR006076">
    <property type="entry name" value="FAD-dep_OxRdtase"/>
</dbReference>
<reference evidence="8 9" key="1">
    <citation type="journal article" date="2010" name="Nat. Biotechnol.">
        <title>Genome sequence of the model mushroom Schizophyllum commune.</title>
        <authorList>
            <person name="Ohm R.A."/>
            <person name="de Jong J.F."/>
            <person name="Lugones L.G."/>
            <person name="Aerts A."/>
            <person name="Kothe E."/>
            <person name="Stajich J.E."/>
            <person name="de Vries R.P."/>
            <person name="Record E."/>
            <person name="Levasseur A."/>
            <person name="Baker S.E."/>
            <person name="Bartholomew K.A."/>
            <person name="Coutinho P.M."/>
            <person name="Erdmann S."/>
            <person name="Fowler T.J."/>
            <person name="Gathman A.C."/>
            <person name="Lombard V."/>
            <person name="Henrissat B."/>
            <person name="Knabe N."/>
            <person name="Kuees U."/>
            <person name="Lilly W.W."/>
            <person name="Lindquist E."/>
            <person name="Lucas S."/>
            <person name="Magnuson J.K."/>
            <person name="Piumi F."/>
            <person name="Raudaskoski M."/>
            <person name="Salamov A."/>
            <person name="Schmutz J."/>
            <person name="Schwarze F.W.M.R."/>
            <person name="vanKuyk P.A."/>
            <person name="Horton J.S."/>
            <person name="Grigoriev I.V."/>
            <person name="Woesten H.A.B."/>
        </authorList>
    </citation>
    <scope>NUCLEOTIDE SEQUENCE [LARGE SCALE GENOMIC DNA]</scope>
    <source>
        <strain evidence="9">H4-8 / FGSC 9210</strain>
    </source>
</reference>
<evidence type="ECO:0000256" key="5">
    <source>
        <dbReference type="ARBA" id="ARBA00023002"/>
    </source>
</evidence>